<proteinExistence type="predicted"/>
<reference evidence="1 2" key="1">
    <citation type="journal article" date="2019" name="Nat. Ecol. Evol.">
        <title>Megaphylogeny resolves global patterns of mushroom evolution.</title>
        <authorList>
            <person name="Varga T."/>
            <person name="Krizsan K."/>
            <person name="Foldi C."/>
            <person name="Dima B."/>
            <person name="Sanchez-Garcia M."/>
            <person name="Sanchez-Ramirez S."/>
            <person name="Szollosi G.J."/>
            <person name="Szarkandi J.G."/>
            <person name="Papp V."/>
            <person name="Albert L."/>
            <person name="Andreopoulos W."/>
            <person name="Angelini C."/>
            <person name="Antonin V."/>
            <person name="Barry K.W."/>
            <person name="Bougher N.L."/>
            <person name="Buchanan P."/>
            <person name="Buyck B."/>
            <person name="Bense V."/>
            <person name="Catcheside P."/>
            <person name="Chovatia M."/>
            <person name="Cooper J."/>
            <person name="Damon W."/>
            <person name="Desjardin D."/>
            <person name="Finy P."/>
            <person name="Geml J."/>
            <person name="Haridas S."/>
            <person name="Hughes K."/>
            <person name="Justo A."/>
            <person name="Karasinski D."/>
            <person name="Kautmanova I."/>
            <person name="Kiss B."/>
            <person name="Kocsube S."/>
            <person name="Kotiranta H."/>
            <person name="LaButti K.M."/>
            <person name="Lechner B.E."/>
            <person name="Liimatainen K."/>
            <person name="Lipzen A."/>
            <person name="Lukacs Z."/>
            <person name="Mihaltcheva S."/>
            <person name="Morgado L.N."/>
            <person name="Niskanen T."/>
            <person name="Noordeloos M.E."/>
            <person name="Ohm R.A."/>
            <person name="Ortiz-Santana B."/>
            <person name="Ovrebo C."/>
            <person name="Racz N."/>
            <person name="Riley R."/>
            <person name="Savchenko A."/>
            <person name="Shiryaev A."/>
            <person name="Soop K."/>
            <person name="Spirin V."/>
            <person name="Szebenyi C."/>
            <person name="Tomsovsky M."/>
            <person name="Tulloss R.E."/>
            <person name="Uehling J."/>
            <person name="Grigoriev I.V."/>
            <person name="Vagvolgyi C."/>
            <person name="Papp T."/>
            <person name="Martin F.M."/>
            <person name="Miettinen O."/>
            <person name="Hibbett D.S."/>
            <person name="Nagy L.G."/>
        </authorList>
    </citation>
    <scope>NUCLEOTIDE SEQUENCE [LARGE SCALE GENOMIC DNA]</scope>
    <source>
        <strain evidence="1 2">NL-1719</strain>
    </source>
</reference>
<evidence type="ECO:0000313" key="1">
    <source>
        <dbReference type="EMBL" id="TFK64756.1"/>
    </source>
</evidence>
<organism evidence="1 2">
    <name type="scientific">Pluteus cervinus</name>
    <dbReference type="NCBI Taxonomy" id="181527"/>
    <lineage>
        <taxon>Eukaryota</taxon>
        <taxon>Fungi</taxon>
        <taxon>Dikarya</taxon>
        <taxon>Basidiomycota</taxon>
        <taxon>Agaricomycotina</taxon>
        <taxon>Agaricomycetes</taxon>
        <taxon>Agaricomycetidae</taxon>
        <taxon>Agaricales</taxon>
        <taxon>Pluteineae</taxon>
        <taxon>Pluteaceae</taxon>
        <taxon>Pluteus</taxon>
    </lineage>
</organism>
<evidence type="ECO:0000313" key="2">
    <source>
        <dbReference type="Proteomes" id="UP000308600"/>
    </source>
</evidence>
<dbReference type="EMBL" id="ML208462">
    <property type="protein sequence ID" value="TFK64756.1"/>
    <property type="molecule type" value="Genomic_DNA"/>
</dbReference>
<dbReference type="Proteomes" id="UP000308600">
    <property type="component" value="Unassembled WGS sequence"/>
</dbReference>
<gene>
    <name evidence="1" type="ORF">BDN72DRAFT_252180</name>
</gene>
<protein>
    <submittedName>
        <fullName evidence="1">Uncharacterized protein</fullName>
    </submittedName>
</protein>
<sequence>MGNGNHAQEVDFHKALSVWATTVLKDKPTAGQLQDTCRTVLQPLEETIKAKVLDVSTAVAAKPQAGDWSVNDLLSALNRVSSSQCSHQRDSYADWIKLVNRGLWLVRNLESDIAKVDFRGNTENILLQHDGGNYFQNGEIVDDERSTAIITQTTANALHGSARQERRWFPIAKYLAASRFSDDRARAAHWRKSTALLRCEHQEADFTPEEHDSLTSLDFRFFGSWQLPGRPKALVDDDNYEGWDGEDDASKKLWRKSQKLSPGMKRRPGRGPHDVISTWELEQEELAFKSRPYERAKKYLRDRLGWHVNMTHAYAIILTGRQLQMMYADRQGIIVTTPIHVVREFPSFLALLFVLQRFSLKEWGEHPGISKDVLQVGGIRYRIGSRKFHTPADIVGTQNLIVPLLGPNEKFYTAKFSWQTKATAELEHSWLKKAWDAAPRDRNHLLECIGWREYDPVTTRTIRECFGLDVGEPRRYYVIVLPDVFITKSLRQLNGEHWLRTFWDCFKVYFKLWTLGICHGNVTDTNMVGVPREGNDKEWVGVLINFDHASSPTNLDEQKGSGIFQSQILHGREGGIEGDSRPRSWYDEVESFLWVGVYDTCAYGKLPTSPRPTRKQLEIRDSIVFGWYEMESNARVLFGQKMLWLMEEPWDNHLPVVEHEHNWPWIRKLAQVVASEESKQMEDIDLYNVIIAEVCEPSLRSWKSEFVCYD</sequence>
<accession>A0ACD3AGU0</accession>
<name>A0ACD3AGU0_9AGAR</name>
<keyword evidence="2" id="KW-1185">Reference proteome</keyword>